<dbReference type="PROSITE" id="PS50189">
    <property type="entry name" value="NTR"/>
    <property type="match status" value="1"/>
</dbReference>
<reference evidence="5 6" key="1">
    <citation type="journal article" date="2018" name="Gigascience">
        <title>Genomes of trombidid mites reveal novel predicted allergens and laterally-transferred genes associated with secondary metabolism.</title>
        <authorList>
            <person name="Dong X."/>
            <person name="Chaisiri K."/>
            <person name="Xia D."/>
            <person name="Armstrong S.D."/>
            <person name="Fang Y."/>
            <person name="Donnelly M.J."/>
            <person name="Kadowaki T."/>
            <person name="McGarry J.W."/>
            <person name="Darby A.C."/>
            <person name="Makepeace B.L."/>
        </authorList>
    </citation>
    <scope>NUCLEOTIDE SEQUENCE [LARGE SCALE GENOMIC DNA]</scope>
    <source>
        <strain evidence="5">UoL-UT</strain>
    </source>
</reference>
<dbReference type="GO" id="GO:0002020">
    <property type="term" value="F:protease binding"/>
    <property type="evidence" value="ECO:0007669"/>
    <property type="project" value="TreeGrafter"/>
</dbReference>
<dbReference type="InterPro" id="IPR008993">
    <property type="entry name" value="TIMP-like_OB-fold"/>
</dbReference>
<dbReference type="GO" id="GO:0008191">
    <property type="term" value="F:metalloendopeptidase inhibitor activity"/>
    <property type="evidence" value="ECO:0007669"/>
    <property type="project" value="InterPro"/>
</dbReference>
<dbReference type="InterPro" id="IPR001134">
    <property type="entry name" value="Netrin_domain"/>
</dbReference>
<dbReference type="Gene3D" id="2.40.50.120">
    <property type="match status" value="1"/>
</dbReference>
<dbReference type="SUPFAM" id="SSF50242">
    <property type="entry name" value="TIMP-like"/>
    <property type="match status" value="1"/>
</dbReference>
<dbReference type="GO" id="GO:0051045">
    <property type="term" value="P:negative regulation of membrane protein ectodomain proteolysis"/>
    <property type="evidence" value="ECO:0007669"/>
    <property type="project" value="TreeGrafter"/>
</dbReference>
<dbReference type="Pfam" id="PF00965">
    <property type="entry name" value="TIMP"/>
    <property type="match status" value="1"/>
</dbReference>
<sequence>MCRAEVVAIVNTKSMLETKHAVVYNVTLEKVIKTSRDISGVQLVTTPKSPGYCGTVIGPTGKYIITGTAADNAYDLGKTSIKVNICSYIPKWSELTVEQKNVIENFKQTQCTNTNQ</sequence>
<dbReference type="GO" id="GO:0031012">
    <property type="term" value="C:extracellular matrix"/>
    <property type="evidence" value="ECO:0007669"/>
    <property type="project" value="TreeGrafter"/>
</dbReference>
<evidence type="ECO:0000256" key="2">
    <source>
        <dbReference type="ARBA" id="ARBA00022525"/>
    </source>
</evidence>
<name>A0A443S4C1_9ACAR</name>
<proteinExistence type="predicted"/>
<evidence type="ECO:0000256" key="3">
    <source>
        <dbReference type="ARBA" id="ARBA00023157"/>
    </source>
</evidence>
<dbReference type="VEuPathDB" id="VectorBase:LDEU009705"/>
<keyword evidence="3" id="KW-1015">Disulfide bond</keyword>
<dbReference type="PANTHER" id="PTHR11844">
    <property type="entry name" value="METALLOPROTEASE INHIBITOR"/>
    <property type="match status" value="1"/>
</dbReference>
<organism evidence="5 6">
    <name type="scientific">Leptotrombidium deliense</name>
    <dbReference type="NCBI Taxonomy" id="299467"/>
    <lineage>
        <taxon>Eukaryota</taxon>
        <taxon>Metazoa</taxon>
        <taxon>Ecdysozoa</taxon>
        <taxon>Arthropoda</taxon>
        <taxon>Chelicerata</taxon>
        <taxon>Arachnida</taxon>
        <taxon>Acari</taxon>
        <taxon>Acariformes</taxon>
        <taxon>Trombidiformes</taxon>
        <taxon>Prostigmata</taxon>
        <taxon>Anystina</taxon>
        <taxon>Parasitengona</taxon>
        <taxon>Trombiculoidea</taxon>
        <taxon>Trombiculidae</taxon>
        <taxon>Leptotrombidium</taxon>
    </lineage>
</organism>
<dbReference type="PANTHER" id="PTHR11844:SF33">
    <property type="entry name" value="TISSUE INHIBITOR OF METALLOPROTEINASE"/>
    <property type="match status" value="1"/>
</dbReference>
<keyword evidence="6" id="KW-1185">Reference proteome</keyword>
<dbReference type="Proteomes" id="UP000288716">
    <property type="component" value="Unassembled WGS sequence"/>
</dbReference>
<evidence type="ECO:0000256" key="1">
    <source>
        <dbReference type="ARBA" id="ARBA00004613"/>
    </source>
</evidence>
<evidence type="ECO:0000313" key="6">
    <source>
        <dbReference type="Proteomes" id="UP000288716"/>
    </source>
</evidence>
<dbReference type="AlphaFoldDB" id="A0A443S4C1"/>
<comment type="caution">
    <text evidence="5">The sequence shown here is derived from an EMBL/GenBank/DDBJ whole genome shotgun (WGS) entry which is preliminary data.</text>
</comment>
<dbReference type="InterPro" id="IPR001820">
    <property type="entry name" value="TIMP"/>
</dbReference>
<gene>
    <name evidence="5" type="ORF">B4U80_13573</name>
</gene>
<comment type="subcellular location">
    <subcellularLocation>
        <location evidence="1">Secreted</location>
    </subcellularLocation>
</comment>
<dbReference type="EMBL" id="NCKV01009096">
    <property type="protein sequence ID" value="RWS22335.1"/>
    <property type="molecule type" value="Genomic_DNA"/>
</dbReference>
<dbReference type="GO" id="GO:0005615">
    <property type="term" value="C:extracellular space"/>
    <property type="evidence" value="ECO:0007669"/>
    <property type="project" value="TreeGrafter"/>
</dbReference>
<evidence type="ECO:0000313" key="5">
    <source>
        <dbReference type="EMBL" id="RWS22335.1"/>
    </source>
</evidence>
<accession>A0A443S4C1</accession>
<evidence type="ECO:0000259" key="4">
    <source>
        <dbReference type="PROSITE" id="PS50189"/>
    </source>
</evidence>
<keyword evidence="2" id="KW-0964">Secreted</keyword>
<feature type="domain" description="NTR" evidence="4">
    <location>
        <begin position="1"/>
        <end position="111"/>
    </location>
</feature>
<dbReference type="OrthoDB" id="6041373at2759"/>
<protein>
    <recommendedName>
        <fullName evidence="4">NTR domain-containing protein</fullName>
    </recommendedName>
</protein>